<dbReference type="InterPro" id="IPR036859">
    <property type="entry name" value="CAP-Gly_dom_sf"/>
</dbReference>
<feature type="coiled-coil region" evidence="1">
    <location>
        <begin position="78"/>
        <end position="123"/>
    </location>
</feature>
<feature type="compositionally biased region" description="Polar residues" evidence="2">
    <location>
        <begin position="137"/>
        <end position="148"/>
    </location>
</feature>
<dbReference type="Pfam" id="PF01302">
    <property type="entry name" value="CAP_GLY"/>
    <property type="match status" value="2"/>
</dbReference>
<feature type="coiled-coil region" evidence="1">
    <location>
        <begin position="416"/>
        <end position="443"/>
    </location>
</feature>
<reference evidence="5" key="1">
    <citation type="submission" date="2022-10" db="EMBL/GenBank/DDBJ databases">
        <title>Genome assembly of Pristionchus species.</title>
        <authorList>
            <person name="Yoshida K."/>
            <person name="Sommer R.J."/>
        </authorList>
    </citation>
    <scope>NUCLEOTIDE SEQUENCE [LARGE SCALE GENOMIC DNA]</scope>
    <source>
        <strain evidence="5">RS5460</strain>
    </source>
</reference>
<dbReference type="PANTHER" id="PTHR36936:SF3">
    <property type="entry name" value="PROTEIN CBG26223"/>
    <property type="match status" value="1"/>
</dbReference>
<evidence type="ECO:0000256" key="1">
    <source>
        <dbReference type="SAM" id="Coils"/>
    </source>
</evidence>
<sequence>KSRRVDLYYQAEDGISHMPTSFRQAQMWLMGGYFNQSTKFKIMRPDGSFGEWETLGELISRNGRSLPFIEDSSTEEEKKKRDEELRILHEEMNELNTKKAILKRKLEGAMDRQKSNEQELNRLNSLAPVMRTRSIQTQMTQSGATTSVVPPEAKKLSPPPSMNPFALLYSCEGARSKLPPNLAKCFNDLRDLYERCDRKLLVSQTKHLFTVYRKCSFCFLKMTSACVFLEHVTCAKHVESLQGVACADAYKFWYDAVRNDPRRNRSKSISVKPGLSNGNQEPSKRSAQGATPIPPPDLPVFSLLRPEKKADKPCQNPKEELAKMRNIFNLCDKKKLDNDKNTLGWFEHPMLCLICNRCAIDKVANLISHITSTGHIEMVLTENHPVSQNALDFWMNAIRRAKSIDNESTQKKNSSAHKANEKMNKYNEEIKLAKSKDEKKTDERSKLAAENISDQSIIVIVSKNDWKIGDRCVWKGEVATVRWIGTLEDKPCAGLEFDEPIGRGTGTYQGNELFCTTPNHAGFVNMAELRRIDIETVSLIEYNGWKVGRRCIWEREEATVRWIGTLKGHESVYAGLAFDEPVGEGTGTYQGTNLFHISDNHAVFVKLSTLSPLQ</sequence>
<keyword evidence="5" id="KW-1185">Reference proteome</keyword>
<evidence type="ECO:0000259" key="3">
    <source>
        <dbReference type="PROSITE" id="PS50245"/>
    </source>
</evidence>
<dbReference type="AlphaFoldDB" id="A0AAN5DET5"/>
<protein>
    <recommendedName>
        <fullName evidence="3">CAP-Gly domain-containing protein</fullName>
    </recommendedName>
</protein>
<dbReference type="InterPro" id="IPR000938">
    <property type="entry name" value="CAP-Gly_domain"/>
</dbReference>
<feature type="region of interest" description="Disordered" evidence="2">
    <location>
        <begin position="264"/>
        <end position="295"/>
    </location>
</feature>
<dbReference type="Gene3D" id="2.30.30.190">
    <property type="entry name" value="CAP Gly-rich-like domain"/>
    <property type="match status" value="2"/>
</dbReference>
<feature type="domain" description="CAP-Gly" evidence="3">
    <location>
        <begin position="493"/>
        <end position="525"/>
    </location>
</feature>
<evidence type="ECO:0000313" key="4">
    <source>
        <dbReference type="EMBL" id="GMR61883.1"/>
    </source>
</evidence>
<evidence type="ECO:0000313" key="5">
    <source>
        <dbReference type="Proteomes" id="UP001328107"/>
    </source>
</evidence>
<name>A0AAN5DET5_9BILA</name>
<keyword evidence="1" id="KW-0175">Coiled coil</keyword>
<organism evidence="4 5">
    <name type="scientific">Pristionchus mayeri</name>
    <dbReference type="NCBI Taxonomy" id="1317129"/>
    <lineage>
        <taxon>Eukaryota</taxon>
        <taxon>Metazoa</taxon>
        <taxon>Ecdysozoa</taxon>
        <taxon>Nematoda</taxon>
        <taxon>Chromadorea</taxon>
        <taxon>Rhabditida</taxon>
        <taxon>Rhabditina</taxon>
        <taxon>Diplogasteromorpha</taxon>
        <taxon>Diplogasteroidea</taxon>
        <taxon>Neodiplogasteridae</taxon>
        <taxon>Pristionchus</taxon>
    </lineage>
</organism>
<gene>
    <name evidence="4" type="ORF">PMAYCL1PPCAC_32078</name>
</gene>
<dbReference type="Proteomes" id="UP001328107">
    <property type="component" value="Unassembled WGS sequence"/>
</dbReference>
<feature type="domain" description="CAP-Gly" evidence="3">
    <location>
        <begin position="564"/>
        <end position="606"/>
    </location>
</feature>
<dbReference type="SUPFAM" id="SSF74924">
    <property type="entry name" value="Cap-Gly domain"/>
    <property type="match status" value="2"/>
</dbReference>
<dbReference type="EMBL" id="BTRK01000006">
    <property type="protein sequence ID" value="GMR61883.1"/>
    <property type="molecule type" value="Genomic_DNA"/>
</dbReference>
<dbReference type="PROSITE" id="PS50245">
    <property type="entry name" value="CAP_GLY_2"/>
    <property type="match status" value="2"/>
</dbReference>
<accession>A0AAN5DET5</accession>
<feature type="region of interest" description="Disordered" evidence="2">
    <location>
        <begin position="137"/>
        <end position="157"/>
    </location>
</feature>
<dbReference type="PANTHER" id="PTHR36936">
    <property type="entry name" value="PROTEIN CBG25168"/>
    <property type="match status" value="1"/>
</dbReference>
<dbReference type="SMART" id="SM01052">
    <property type="entry name" value="CAP_GLY"/>
    <property type="match status" value="2"/>
</dbReference>
<feature type="non-terminal residue" evidence="4">
    <location>
        <position position="1"/>
    </location>
</feature>
<comment type="caution">
    <text evidence="4">The sequence shown here is derived from an EMBL/GenBank/DDBJ whole genome shotgun (WGS) entry which is preliminary data.</text>
</comment>
<evidence type="ECO:0000256" key="2">
    <source>
        <dbReference type="SAM" id="MobiDB-lite"/>
    </source>
</evidence>
<proteinExistence type="predicted"/>
<feature type="compositionally biased region" description="Polar residues" evidence="2">
    <location>
        <begin position="276"/>
        <end position="289"/>
    </location>
</feature>